<dbReference type="Pfam" id="PF09148">
    <property type="entry name" value="DUF1934"/>
    <property type="match status" value="1"/>
</dbReference>
<dbReference type="InterPro" id="IPR015231">
    <property type="entry name" value="DUF1934"/>
</dbReference>
<gene>
    <name evidence="1" type="ORF">ACFSBH_01595</name>
</gene>
<dbReference type="RefSeq" id="WP_379595706.1">
    <property type="nucleotide sequence ID" value="NZ_JBHUDE010000005.1"/>
</dbReference>
<evidence type="ECO:0000313" key="2">
    <source>
        <dbReference type="Proteomes" id="UP001597221"/>
    </source>
</evidence>
<accession>A0ABW4HNU8</accession>
<reference evidence="2" key="1">
    <citation type="journal article" date="2019" name="Int. J. Syst. Evol. Microbiol.">
        <title>The Global Catalogue of Microorganisms (GCM) 10K type strain sequencing project: providing services to taxonomists for standard genome sequencing and annotation.</title>
        <authorList>
            <consortium name="The Broad Institute Genomics Platform"/>
            <consortium name="The Broad Institute Genome Sequencing Center for Infectious Disease"/>
            <person name="Wu L."/>
            <person name="Ma J."/>
        </authorList>
    </citation>
    <scope>NUCLEOTIDE SEQUENCE [LARGE SCALE GENOMIC DNA]</scope>
    <source>
        <strain evidence="2">CGMCC 1.12376</strain>
    </source>
</reference>
<organism evidence="1 2">
    <name type="scientific">Oceanobacillus luteolus</name>
    <dbReference type="NCBI Taxonomy" id="1274358"/>
    <lineage>
        <taxon>Bacteria</taxon>
        <taxon>Bacillati</taxon>
        <taxon>Bacillota</taxon>
        <taxon>Bacilli</taxon>
        <taxon>Bacillales</taxon>
        <taxon>Bacillaceae</taxon>
        <taxon>Oceanobacillus</taxon>
    </lineage>
</organism>
<keyword evidence="2" id="KW-1185">Reference proteome</keyword>
<dbReference type="Proteomes" id="UP001597221">
    <property type="component" value="Unassembled WGS sequence"/>
</dbReference>
<dbReference type="SUPFAM" id="SSF50814">
    <property type="entry name" value="Lipocalins"/>
    <property type="match status" value="1"/>
</dbReference>
<sequence length="145" mass="16680">MNEPIKRVAVELKTTIQDAADKEMNAVKANGVFIQSAGRDVLSYKEKVDDMDITTMITIQQEKVSIKRSGAVSMHQQFRLGQLTENVYKHPHGNIHMETFTNTIVYEQLQPSKSARLRLKYTVKLNGQDERNHMLELFIKEEDSE</sequence>
<dbReference type="EMBL" id="JBHUDE010000005">
    <property type="protein sequence ID" value="MFD1606365.1"/>
    <property type="molecule type" value="Genomic_DNA"/>
</dbReference>
<name>A0ABW4HNU8_9BACI</name>
<evidence type="ECO:0000313" key="1">
    <source>
        <dbReference type="EMBL" id="MFD1606365.1"/>
    </source>
</evidence>
<dbReference type="InterPro" id="IPR012674">
    <property type="entry name" value="Calycin"/>
</dbReference>
<dbReference type="Gene3D" id="2.40.128.20">
    <property type="match status" value="1"/>
</dbReference>
<proteinExistence type="predicted"/>
<protein>
    <submittedName>
        <fullName evidence="1">DUF1934 domain-containing protein</fullName>
    </submittedName>
</protein>
<comment type="caution">
    <text evidence="1">The sequence shown here is derived from an EMBL/GenBank/DDBJ whole genome shotgun (WGS) entry which is preliminary data.</text>
</comment>